<dbReference type="Proteomes" id="UP001162131">
    <property type="component" value="Unassembled WGS sequence"/>
</dbReference>
<protein>
    <submittedName>
        <fullName evidence="1">Uncharacterized protein</fullName>
    </submittedName>
</protein>
<dbReference type="EMBL" id="CAJZBQ010000002">
    <property type="protein sequence ID" value="CAG9310186.1"/>
    <property type="molecule type" value="Genomic_DNA"/>
</dbReference>
<evidence type="ECO:0000313" key="1">
    <source>
        <dbReference type="EMBL" id="CAG9310186.1"/>
    </source>
</evidence>
<name>A0AAU9I6W3_9CILI</name>
<dbReference type="AlphaFoldDB" id="A0AAU9I6W3"/>
<gene>
    <name evidence="1" type="ORF">BSTOLATCC_MIC1044</name>
</gene>
<evidence type="ECO:0000313" key="2">
    <source>
        <dbReference type="Proteomes" id="UP001162131"/>
    </source>
</evidence>
<keyword evidence="2" id="KW-1185">Reference proteome</keyword>
<comment type="caution">
    <text evidence="1">The sequence shown here is derived from an EMBL/GenBank/DDBJ whole genome shotgun (WGS) entry which is preliminary data.</text>
</comment>
<proteinExistence type="predicted"/>
<accession>A0AAU9I6W3</accession>
<organism evidence="1 2">
    <name type="scientific">Blepharisma stoltei</name>
    <dbReference type="NCBI Taxonomy" id="1481888"/>
    <lineage>
        <taxon>Eukaryota</taxon>
        <taxon>Sar</taxon>
        <taxon>Alveolata</taxon>
        <taxon>Ciliophora</taxon>
        <taxon>Postciliodesmatophora</taxon>
        <taxon>Heterotrichea</taxon>
        <taxon>Heterotrichida</taxon>
        <taxon>Blepharismidae</taxon>
        <taxon>Blepharisma</taxon>
    </lineage>
</organism>
<reference evidence="1" key="1">
    <citation type="submission" date="2021-09" db="EMBL/GenBank/DDBJ databases">
        <authorList>
            <consortium name="AG Swart"/>
            <person name="Singh M."/>
            <person name="Singh A."/>
            <person name="Seah K."/>
            <person name="Emmerich C."/>
        </authorList>
    </citation>
    <scope>NUCLEOTIDE SEQUENCE</scope>
    <source>
        <strain evidence="1">ATCC30299</strain>
    </source>
</reference>
<sequence>MARSPPEPVKFSIGEACALENPVNPAFSFTLNRSQRKNTTVVAKPTKQSRQVLFYKKLALGLLIKNSKNWHSILVNNQWKYRLTSHFKLRFIFFCSLTKINHI</sequence>